<keyword evidence="1" id="KW-0436">Ligase</keyword>
<evidence type="ECO:0000256" key="4">
    <source>
        <dbReference type="PROSITE-ProRule" id="PRU00409"/>
    </source>
</evidence>
<dbReference type="GO" id="GO:0016874">
    <property type="term" value="F:ligase activity"/>
    <property type="evidence" value="ECO:0007669"/>
    <property type="project" value="UniProtKB-KW"/>
</dbReference>
<keyword evidence="2 4" id="KW-0547">Nucleotide-binding</keyword>
<dbReference type="PROSITE" id="PS50975">
    <property type="entry name" value="ATP_GRASP"/>
    <property type="match status" value="1"/>
</dbReference>
<reference evidence="6" key="1">
    <citation type="submission" date="2019-01" db="EMBL/GenBank/DDBJ databases">
        <authorList>
            <consortium name="Genoscope - CEA"/>
            <person name="William W."/>
        </authorList>
    </citation>
    <scope>NUCLEOTIDE SEQUENCE</scope>
    <source>
        <strain evidence="6">CR-1</strain>
    </source>
</reference>
<dbReference type="InterPro" id="IPR013815">
    <property type="entry name" value="ATP_grasp_subdomain_1"/>
</dbReference>
<evidence type="ECO:0000259" key="5">
    <source>
        <dbReference type="PROSITE" id="PS50975"/>
    </source>
</evidence>
<dbReference type="Gene3D" id="3.40.50.20">
    <property type="match status" value="1"/>
</dbReference>
<accession>A0A484HHN1</accession>
<dbReference type="SMART" id="SM01209">
    <property type="entry name" value="GARS_A"/>
    <property type="match status" value="1"/>
</dbReference>
<dbReference type="SUPFAM" id="SSF52440">
    <property type="entry name" value="PreATP-grasp domain"/>
    <property type="match status" value="1"/>
</dbReference>
<sequence>MISERRRFSGFSNFSQKSGTLPKLLIAGGGYADVPLIHSGRRLGYHVITSGNRVTDMGHQYSDECRLEDFSDKEAILRLAKKLKVDAICPCCNDFSAISCAYAAEEMGLPGHDSYETALILHHKDQYRKFSRDNHVPSPVGEGFSNALDALDTIRGRRFPLMVKPVDLSGGKGITKLEKIEEAPAAIENALHRSKAGRIVVEEFIEGSRHGFSAFLRDGRVVFCFLDNEHYYQNPYLVAAASTPSPAPGSVSDKLRLETERISNILNLSDGIFHAQFILRENEPVMIEVTRRSPGDLYTRLVEHATGVDYPGYIVKAAAGLDISRLRQEEPRGFFSRVCIMAEREGIVKDIVFDPWIEDKIIEKIIWGKPGESVDDATTCKLGIVFLKFGSMDEMLAKTEKMSELIRVILD</sequence>
<dbReference type="PANTHER" id="PTHR43585:SF2">
    <property type="entry name" value="ATP-GRASP ENZYME FSQD"/>
    <property type="match status" value="1"/>
</dbReference>
<dbReference type="Pfam" id="PF01071">
    <property type="entry name" value="GARS_A"/>
    <property type="match status" value="1"/>
</dbReference>
<dbReference type="InterPro" id="IPR016185">
    <property type="entry name" value="PreATP-grasp_dom_sf"/>
</dbReference>
<organism evidence="6">
    <name type="scientific">uncultured Desulfobacteraceae bacterium</name>
    <dbReference type="NCBI Taxonomy" id="218296"/>
    <lineage>
        <taxon>Bacteria</taxon>
        <taxon>Pseudomonadati</taxon>
        <taxon>Thermodesulfobacteriota</taxon>
        <taxon>Desulfobacteria</taxon>
        <taxon>Desulfobacterales</taxon>
        <taxon>Desulfobacteraceae</taxon>
        <taxon>environmental samples</taxon>
    </lineage>
</organism>
<proteinExistence type="predicted"/>
<dbReference type="EMBL" id="CAACVI010000012">
    <property type="protein sequence ID" value="VEN73922.1"/>
    <property type="molecule type" value="Genomic_DNA"/>
</dbReference>
<evidence type="ECO:0000256" key="1">
    <source>
        <dbReference type="ARBA" id="ARBA00022598"/>
    </source>
</evidence>
<protein>
    <submittedName>
        <fullName evidence="6">Phosphoribosylglycinamide synthetase</fullName>
    </submittedName>
</protein>
<keyword evidence="3 4" id="KW-0067">ATP-binding</keyword>
<feature type="domain" description="ATP-grasp" evidence="5">
    <location>
        <begin position="128"/>
        <end position="319"/>
    </location>
</feature>
<dbReference type="GO" id="GO:0005524">
    <property type="term" value="F:ATP binding"/>
    <property type="evidence" value="ECO:0007669"/>
    <property type="project" value="UniProtKB-UniRule"/>
</dbReference>
<evidence type="ECO:0000256" key="3">
    <source>
        <dbReference type="ARBA" id="ARBA00022840"/>
    </source>
</evidence>
<dbReference type="Gene3D" id="3.30.470.20">
    <property type="entry name" value="ATP-grasp fold, B domain"/>
    <property type="match status" value="1"/>
</dbReference>
<dbReference type="SUPFAM" id="SSF56059">
    <property type="entry name" value="Glutathione synthetase ATP-binding domain-like"/>
    <property type="match status" value="1"/>
</dbReference>
<name>A0A484HHN1_9BACT</name>
<dbReference type="PANTHER" id="PTHR43585">
    <property type="entry name" value="FUMIPYRROLE BIOSYNTHESIS PROTEIN C"/>
    <property type="match status" value="1"/>
</dbReference>
<evidence type="ECO:0000313" key="6">
    <source>
        <dbReference type="EMBL" id="VEN73922.1"/>
    </source>
</evidence>
<dbReference type="GO" id="GO:0046872">
    <property type="term" value="F:metal ion binding"/>
    <property type="evidence" value="ECO:0007669"/>
    <property type="project" value="InterPro"/>
</dbReference>
<evidence type="ECO:0000256" key="2">
    <source>
        <dbReference type="ARBA" id="ARBA00022741"/>
    </source>
</evidence>
<dbReference type="Gene3D" id="3.30.1490.20">
    <property type="entry name" value="ATP-grasp fold, A domain"/>
    <property type="match status" value="1"/>
</dbReference>
<dbReference type="InterPro" id="IPR011761">
    <property type="entry name" value="ATP-grasp"/>
</dbReference>
<dbReference type="InterPro" id="IPR020561">
    <property type="entry name" value="PRibGlycinamid_synth_ATP-grasp"/>
</dbReference>
<gene>
    <name evidence="6" type="ORF">EPICR_20393</name>
</gene>
<dbReference type="InterPro" id="IPR052032">
    <property type="entry name" value="ATP-dep_AA_Ligase"/>
</dbReference>
<dbReference type="AlphaFoldDB" id="A0A484HHN1"/>